<evidence type="ECO:0000256" key="1">
    <source>
        <dbReference type="SAM" id="MobiDB-lite"/>
    </source>
</evidence>
<keyword evidence="3" id="KW-1185">Reference proteome</keyword>
<accession>D8LSB7</accession>
<evidence type="ECO:0000313" key="3">
    <source>
        <dbReference type="Proteomes" id="UP000002630"/>
    </source>
</evidence>
<dbReference type="OrthoDB" id="10529564at2759"/>
<reference evidence="2 3" key="1">
    <citation type="journal article" date="2010" name="Nature">
        <title>The Ectocarpus genome and the independent evolution of multicellularity in brown algae.</title>
        <authorList>
            <person name="Cock J.M."/>
            <person name="Sterck L."/>
            <person name="Rouze P."/>
            <person name="Scornet D."/>
            <person name="Allen A.E."/>
            <person name="Amoutzias G."/>
            <person name="Anthouard V."/>
            <person name="Artiguenave F."/>
            <person name="Aury J.M."/>
            <person name="Badger J.H."/>
            <person name="Beszteri B."/>
            <person name="Billiau K."/>
            <person name="Bonnet E."/>
            <person name="Bothwell J.H."/>
            <person name="Bowler C."/>
            <person name="Boyen C."/>
            <person name="Brownlee C."/>
            <person name="Carrano C.J."/>
            <person name="Charrier B."/>
            <person name="Cho G.Y."/>
            <person name="Coelho S.M."/>
            <person name="Collen J."/>
            <person name="Corre E."/>
            <person name="Da Silva C."/>
            <person name="Delage L."/>
            <person name="Delaroque N."/>
            <person name="Dittami S.M."/>
            <person name="Doulbeau S."/>
            <person name="Elias M."/>
            <person name="Farnham G."/>
            <person name="Gachon C.M."/>
            <person name="Gschloessl B."/>
            <person name="Heesch S."/>
            <person name="Jabbari K."/>
            <person name="Jubin C."/>
            <person name="Kawai H."/>
            <person name="Kimura K."/>
            <person name="Kloareg B."/>
            <person name="Kupper F.C."/>
            <person name="Lang D."/>
            <person name="Le Bail A."/>
            <person name="Leblanc C."/>
            <person name="Lerouge P."/>
            <person name="Lohr M."/>
            <person name="Lopez P.J."/>
            <person name="Martens C."/>
            <person name="Maumus F."/>
            <person name="Michel G."/>
            <person name="Miranda-Saavedra D."/>
            <person name="Morales J."/>
            <person name="Moreau H."/>
            <person name="Motomura T."/>
            <person name="Nagasato C."/>
            <person name="Napoli C.A."/>
            <person name="Nelson D.R."/>
            <person name="Nyvall-Collen P."/>
            <person name="Peters A.F."/>
            <person name="Pommier C."/>
            <person name="Potin P."/>
            <person name="Poulain J."/>
            <person name="Quesneville H."/>
            <person name="Read B."/>
            <person name="Rensing S.A."/>
            <person name="Ritter A."/>
            <person name="Rousvoal S."/>
            <person name="Samanta M."/>
            <person name="Samson G."/>
            <person name="Schroeder D.C."/>
            <person name="Segurens B."/>
            <person name="Strittmatter M."/>
            <person name="Tonon T."/>
            <person name="Tregear J.W."/>
            <person name="Valentin K."/>
            <person name="von Dassow P."/>
            <person name="Yamagishi T."/>
            <person name="Van de Peer Y."/>
            <person name="Wincker P."/>
        </authorList>
    </citation>
    <scope>NUCLEOTIDE SEQUENCE [LARGE SCALE GENOMIC DNA]</scope>
    <source>
        <strain evidence="3">Ec32 / CCAP1310/4</strain>
    </source>
</reference>
<dbReference type="InParanoid" id="D8LSB7"/>
<dbReference type="AlphaFoldDB" id="D8LSB7"/>
<proteinExistence type="predicted"/>
<organism evidence="2 3">
    <name type="scientific">Ectocarpus siliculosus</name>
    <name type="common">Brown alga</name>
    <name type="synonym">Conferva siliculosa</name>
    <dbReference type="NCBI Taxonomy" id="2880"/>
    <lineage>
        <taxon>Eukaryota</taxon>
        <taxon>Sar</taxon>
        <taxon>Stramenopiles</taxon>
        <taxon>Ochrophyta</taxon>
        <taxon>PX clade</taxon>
        <taxon>Phaeophyceae</taxon>
        <taxon>Ectocarpales</taxon>
        <taxon>Ectocarpaceae</taxon>
        <taxon>Ectocarpus</taxon>
    </lineage>
</organism>
<dbReference type="EMBL" id="FN649736">
    <property type="protein sequence ID" value="CBN75174.1"/>
    <property type="molecule type" value="Genomic_DNA"/>
</dbReference>
<dbReference type="Proteomes" id="UP000002630">
    <property type="component" value="Linkage Group LG11"/>
</dbReference>
<evidence type="ECO:0000313" key="2">
    <source>
        <dbReference type="EMBL" id="CBN75174.1"/>
    </source>
</evidence>
<dbReference type="EMBL" id="FN648949">
    <property type="protein sequence ID" value="CBN75174.1"/>
    <property type="molecule type" value="Genomic_DNA"/>
</dbReference>
<name>D8LSB7_ECTSI</name>
<sequence>MPADGSSNTAEEEAAEAMASRGESDTAAAQRAYRLLDAELTAAAATAVSHDGPPPTTASVATLSTLSRSAAGALLSWIRCSTAGNGLIVADGGKVATSDTVERRELWGKHAPRVLQLVKESGEDPSSDPELQQIFTEAVMYSVATQGVVEAIVSGKRK</sequence>
<feature type="region of interest" description="Disordered" evidence="1">
    <location>
        <begin position="1"/>
        <end position="30"/>
    </location>
</feature>
<protein>
    <submittedName>
        <fullName evidence="2">Uncharacterized protein</fullName>
    </submittedName>
</protein>
<gene>
    <name evidence="2" type="ORF">Esi_0072_0002</name>
</gene>